<evidence type="ECO:0000256" key="10">
    <source>
        <dbReference type="RuleBase" id="RU362114"/>
    </source>
</evidence>
<dbReference type="RefSeq" id="XP_019854012.1">
    <property type="nucleotide sequence ID" value="XM_019998453.1"/>
</dbReference>
<dbReference type="InterPro" id="IPR036616">
    <property type="entry name" value="Poly(ADP-ribose)pol_reg_dom_sf"/>
</dbReference>
<dbReference type="EnsemblMetazoa" id="XM_019998453.1">
    <property type="protein sequence ID" value="XP_019854012.1"/>
    <property type="gene ID" value="LOC100635781"/>
</dbReference>
<dbReference type="GO" id="GO:0008270">
    <property type="term" value="F:zinc ion binding"/>
    <property type="evidence" value="ECO:0007669"/>
    <property type="project" value="InterPro"/>
</dbReference>
<feature type="domain" description="WGR" evidence="15">
    <location>
        <begin position="331"/>
        <end position="428"/>
    </location>
</feature>
<dbReference type="SUPFAM" id="SSF117839">
    <property type="entry name" value="WWE domain"/>
    <property type="match status" value="3"/>
</dbReference>
<dbReference type="Gene3D" id="3.30.720.50">
    <property type="match status" value="3"/>
</dbReference>
<feature type="compositionally biased region" description="Low complexity" evidence="11">
    <location>
        <begin position="243"/>
        <end position="266"/>
    </location>
</feature>
<sequence length="712" mass="79783">MANVTGGRKRTRGAAKLSSEGEEGQVKKVKWEWLGDNGRWSQYADDVGETLTKSFMSGKDEITTSVARNVKMKIKFKDSMSQQNISTGWSRNIRCIGEANEGAEKALWEWEEGGVWKRFPDSTGRFLNAAKQLSLDTVSISLYGKDYTVNMKEDSMEDESNGDTVNIRQIQPTDAVWEWQDESSKWLPYSDTDTQSIEDAHAAGNASVTMTIMGRSYKIDFGKMEQVNVSTGVSRKIRRNIPAATSSVASVTSAVSASSTGSAGASNGKKREREEEKEDSVTSKKTKKMKVEKVEEVEEEAVKTKSTGEVKSHTFTGDAPVDSECKAKLGKAEVYSEGKEVWNCMLNQTNLKNNNNKFYLLQLLKDNGKKSYSVWFRWGRVGKAGQNDLFSFGGDLESAKNAFRKKFEDKTKNKWEERHSFVKVPGKYDMLEMDYGADEFLSLGKLTKAQIKSGYAALKKIEGLIQSGKTSGDPLFKACDEFYTRVPHDFGMRRPPLITTREEIKQKLALLELSHRYVTQTHGKTHNTFKLEVEQIFEVKRDKEEENFKDVGNRQLLWHGSRLTNWVGILSQGLRIAPPEAPVTGYMFGKGVYFADMCSKSANYCFATRLRSEGLLLLSEVSLGTPNELLSADYNADKLPAGTQSVHGKGRMVPNPAYNHTLPDGCVVPLGTPIDTGLTNTGGYTLNYNEFIVYDTNQVKMRYLVLLKFKFK</sequence>
<evidence type="ECO:0000259" key="15">
    <source>
        <dbReference type="PROSITE" id="PS51977"/>
    </source>
</evidence>
<evidence type="ECO:0000256" key="5">
    <source>
        <dbReference type="ARBA" id="ARBA00022765"/>
    </source>
</evidence>
<dbReference type="InterPro" id="IPR004102">
    <property type="entry name" value="Poly(ADP-ribose)pol_reg_dom"/>
</dbReference>
<dbReference type="SUPFAM" id="SSF47587">
    <property type="entry name" value="Domain of poly(ADP-ribose) polymerase"/>
    <property type="match status" value="1"/>
</dbReference>
<dbReference type="FunFam" id="2.20.140.10:FF:000001">
    <property type="entry name" value="Poly [ADP-ribose] polymerase"/>
    <property type="match status" value="1"/>
</dbReference>
<dbReference type="GO" id="GO:0016779">
    <property type="term" value="F:nucleotidyltransferase activity"/>
    <property type="evidence" value="ECO:0007669"/>
    <property type="project" value="UniProtKB-KW"/>
</dbReference>
<evidence type="ECO:0000256" key="7">
    <source>
        <dbReference type="ARBA" id="ARBA00023242"/>
    </source>
</evidence>
<dbReference type="GO" id="GO:0005730">
    <property type="term" value="C:nucleolus"/>
    <property type="evidence" value="ECO:0007669"/>
    <property type="project" value="TreeGrafter"/>
</dbReference>
<keyword evidence="3 10" id="KW-0808">Transferase</keyword>
<dbReference type="FunFam" id="3.90.228.10:FF:000002">
    <property type="entry name" value="Poly [ADP-ribose] polymerase"/>
    <property type="match status" value="1"/>
</dbReference>
<evidence type="ECO:0000259" key="13">
    <source>
        <dbReference type="PROSITE" id="PS51059"/>
    </source>
</evidence>
<dbReference type="GO" id="GO:0006302">
    <property type="term" value="P:double-strand break repair"/>
    <property type="evidence" value="ECO:0007669"/>
    <property type="project" value="TreeGrafter"/>
</dbReference>
<accession>A0AAN0JB57</accession>
<organism evidence="16 17">
    <name type="scientific">Amphimedon queenslandica</name>
    <name type="common">Sponge</name>
    <dbReference type="NCBI Taxonomy" id="400682"/>
    <lineage>
        <taxon>Eukaryota</taxon>
        <taxon>Metazoa</taxon>
        <taxon>Porifera</taxon>
        <taxon>Demospongiae</taxon>
        <taxon>Heteroscleromorpha</taxon>
        <taxon>Haplosclerida</taxon>
        <taxon>Niphatidae</taxon>
        <taxon>Amphimedon</taxon>
    </lineage>
</organism>
<dbReference type="InterPro" id="IPR037197">
    <property type="entry name" value="WWE_dom_sf"/>
</dbReference>
<keyword evidence="2 10" id="KW-0328">Glycosyltransferase</keyword>
<dbReference type="SMART" id="SM00678">
    <property type="entry name" value="WWE"/>
    <property type="match status" value="2"/>
</dbReference>
<dbReference type="Proteomes" id="UP000007879">
    <property type="component" value="Unassembled WGS sequence"/>
</dbReference>
<keyword evidence="6 10" id="KW-0520">NAD</keyword>
<evidence type="ECO:0000256" key="3">
    <source>
        <dbReference type="ARBA" id="ARBA00022679"/>
    </source>
</evidence>
<dbReference type="GeneID" id="100635781"/>
<protein>
    <recommendedName>
        <fullName evidence="10">Poly [ADP-ribose] polymerase</fullName>
        <shortName evidence="10">PARP</shortName>
        <ecNumber evidence="10">2.4.2.-</ecNumber>
    </recommendedName>
</protein>
<keyword evidence="17" id="KW-1185">Reference proteome</keyword>
<dbReference type="InterPro" id="IPR008893">
    <property type="entry name" value="WGR_domain"/>
</dbReference>
<dbReference type="SMART" id="SM00773">
    <property type="entry name" value="WGR"/>
    <property type="match status" value="1"/>
</dbReference>
<dbReference type="GO" id="GO:0070212">
    <property type="term" value="P:protein poly-ADP-ribosylation"/>
    <property type="evidence" value="ECO:0007669"/>
    <property type="project" value="TreeGrafter"/>
</dbReference>
<keyword evidence="7" id="KW-0539">Nucleus</keyword>
<dbReference type="InterPro" id="IPR036930">
    <property type="entry name" value="WGR_dom_sf"/>
</dbReference>
<dbReference type="PROSITE" id="PS50918">
    <property type="entry name" value="WWE"/>
    <property type="match status" value="2"/>
</dbReference>
<comment type="similarity">
    <text evidence="8">Belongs to the ARTD/PARP family.</text>
</comment>
<dbReference type="InterPro" id="IPR004170">
    <property type="entry name" value="WWE_dom"/>
</dbReference>
<feature type="region of interest" description="Disordered" evidence="11">
    <location>
        <begin position="243"/>
        <end position="288"/>
    </location>
</feature>
<feature type="domain" description="WWE" evidence="12">
    <location>
        <begin position="163"/>
        <end position="239"/>
    </location>
</feature>
<evidence type="ECO:0000313" key="17">
    <source>
        <dbReference type="Proteomes" id="UP000007879"/>
    </source>
</evidence>
<evidence type="ECO:0000259" key="12">
    <source>
        <dbReference type="PROSITE" id="PS50918"/>
    </source>
</evidence>
<keyword evidence="4" id="KW-0548">Nucleotidyltransferase</keyword>
<dbReference type="Gene3D" id="2.20.140.10">
    <property type="entry name" value="WGR domain"/>
    <property type="match status" value="1"/>
</dbReference>
<dbReference type="AlphaFoldDB" id="A0AAN0JB57"/>
<evidence type="ECO:0000256" key="6">
    <source>
        <dbReference type="ARBA" id="ARBA00023027"/>
    </source>
</evidence>
<feature type="domain" description="PARP alpha-helical" evidence="14">
    <location>
        <begin position="406"/>
        <end position="525"/>
    </location>
</feature>
<comment type="subcellular location">
    <subcellularLocation>
        <location evidence="1">Nucleus</location>
    </subcellularLocation>
</comment>
<dbReference type="PANTHER" id="PTHR10459">
    <property type="entry name" value="DNA LIGASE"/>
    <property type="match status" value="1"/>
</dbReference>
<reference evidence="16" key="2">
    <citation type="submission" date="2024-06" db="UniProtKB">
        <authorList>
            <consortium name="EnsemblMetazoa"/>
        </authorList>
    </citation>
    <scope>IDENTIFICATION</scope>
</reference>
<dbReference type="PROSITE" id="PS51060">
    <property type="entry name" value="PARP_ALPHA_HD"/>
    <property type="match status" value="1"/>
</dbReference>
<dbReference type="Gene3D" id="3.90.228.10">
    <property type="match status" value="1"/>
</dbReference>
<feature type="domain" description="WWE" evidence="12">
    <location>
        <begin position="16"/>
        <end position="95"/>
    </location>
</feature>
<evidence type="ECO:0000259" key="14">
    <source>
        <dbReference type="PROSITE" id="PS51060"/>
    </source>
</evidence>
<evidence type="ECO:0000256" key="2">
    <source>
        <dbReference type="ARBA" id="ARBA00022676"/>
    </source>
</evidence>
<dbReference type="InterPro" id="IPR018123">
    <property type="entry name" value="WWE-dom_subgr"/>
</dbReference>
<evidence type="ECO:0000256" key="1">
    <source>
        <dbReference type="ARBA" id="ARBA00004123"/>
    </source>
</evidence>
<dbReference type="PROSITE" id="PS51977">
    <property type="entry name" value="WGR"/>
    <property type="match status" value="1"/>
</dbReference>
<dbReference type="InterPro" id="IPR012317">
    <property type="entry name" value="Poly(ADP-ribose)pol_cat_dom"/>
</dbReference>
<proteinExistence type="inferred from homology"/>
<evidence type="ECO:0000256" key="4">
    <source>
        <dbReference type="ARBA" id="ARBA00022695"/>
    </source>
</evidence>
<dbReference type="Pfam" id="PF02877">
    <property type="entry name" value="PARP_reg"/>
    <property type="match status" value="1"/>
</dbReference>
<dbReference type="CDD" id="cd01437">
    <property type="entry name" value="parp_like"/>
    <property type="match status" value="1"/>
</dbReference>
<dbReference type="SUPFAM" id="SSF142921">
    <property type="entry name" value="WGR domain-like"/>
    <property type="match status" value="1"/>
</dbReference>
<feature type="domain" description="PARP catalytic" evidence="13">
    <location>
        <begin position="486"/>
        <end position="712"/>
    </location>
</feature>
<evidence type="ECO:0000256" key="9">
    <source>
        <dbReference type="ARBA" id="ARBA00033987"/>
    </source>
</evidence>
<evidence type="ECO:0000256" key="8">
    <source>
        <dbReference type="ARBA" id="ARBA00024347"/>
    </source>
</evidence>
<feature type="compositionally biased region" description="Basic and acidic residues" evidence="11">
    <location>
        <begin position="269"/>
        <end position="282"/>
    </location>
</feature>
<keyword evidence="5" id="KW-0013">ADP-ribosylation</keyword>
<reference evidence="17" key="1">
    <citation type="journal article" date="2010" name="Nature">
        <title>The Amphimedon queenslandica genome and the evolution of animal complexity.</title>
        <authorList>
            <person name="Srivastava M."/>
            <person name="Simakov O."/>
            <person name="Chapman J."/>
            <person name="Fahey B."/>
            <person name="Gauthier M.E."/>
            <person name="Mitros T."/>
            <person name="Richards G.S."/>
            <person name="Conaco C."/>
            <person name="Dacre M."/>
            <person name="Hellsten U."/>
            <person name="Larroux C."/>
            <person name="Putnam N.H."/>
            <person name="Stanke M."/>
            <person name="Adamska M."/>
            <person name="Darling A."/>
            <person name="Degnan S.M."/>
            <person name="Oakley T.H."/>
            <person name="Plachetzki D.C."/>
            <person name="Zhai Y."/>
            <person name="Adamski M."/>
            <person name="Calcino A."/>
            <person name="Cummins S.F."/>
            <person name="Goodstein D.M."/>
            <person name="Harris C."/>
            <person name="Jackson D.J."/>
            <person name="Leys S.P."/>
            <person name="Shu S."/>
            <person name="Woodcroft B.J."/>
            <person name="Vervoort M."/>
            <person name="Kosik K.S."/>
            <person name="Manning G."/>
            <person name="Degnan B.M."/>
            <person name="Rokhsar D.S."/>
        </authorList>
    </citation>
    <scope>NUCLEOTIDE SEQUENCE [LARGE SCALE GENOMIC DNA]</scope>
</reference>
<comment type="catalytic activity">
    <reaction evidence="9">
        <text>NAD(+) + (ADP-D-ribosyl)n-acceptor = nicotinamide + (ADP-D-ribosyl)n+1-acceptor + H(+).</text>
        <dbReference type="EC" id="2.4.2.30"/>
    </reaction>
</comment>
<dbReference type="Pfam" id="PF02825">
    <property type="entry name" value="WWE"/>
    <property type="match status" value="3"/>
</dbReference>
<feature type="region of interest" description="Disordered" evidence="11">
    <location>
        <begin position="1"/>
        <end position="21"/>
    </location>
</feature>
<dbReference type="PROSITE" id="PS51059">
    <property type="entry name" value="PARP_CATALYTIC"/>
    <property type="match status" value="1"/>
</dbReference>
<dbReference type="Pfam" id="PF05406">
    <property type="entry name" value="WGR"/>
    <property type="match status" value="1"/>
</dbReference>
<dbReference type="GO" id="GO:1990404">
    <property type="term" value="F:NAD+-protein mono-ADP-ribosyltransferase activity"/>
    <property type="evidence" value="ECO:0007669"/>
    <property type="project" value="TreeGrafter"/>
</dbReference>
<dbReference type="EC" id="2.4.2.-" evidence="10"/>
<dbReference type="PANTHER" id="PTHR10459:SF60">
    <property type="entry name" value="POLY [ADP-RIBOSE] POLYMERASE 2"/>
    <property type="match status" value="1"/>
</dbReference>
<dbReference type="SUPFAM" id="SSF56399">
    <property type="entry name" value="ADP-ribosylation"/>
    <property type="match status" value="1"/>
</dbReference>
<evidence type="ECO:0000256" key="11">
    <source>
        <dbReference type="SAM" id="MobiDB-lite"/>
    </source>
</evidence>
<dbReference type="InterPro" id="IPR050800">
    <property type="entry name" value="ARTD/PARP"/>
</dbReference>
<dbReference type="GO" id="GO:0003950">
    <property type="term" value="F:NAD+ poly-ADP-ribosyltransferase activity"/>
    <property type="evidence" value="ECO:0007669"/>
    <property type="project" value="UniProtKB-UniRule"/>
</dbReference>
<dbReference type="KEGG" id="aqu:100635781"/>
<name>A0AAN0JB57_AMPQE</name>
<evidence type="ECO:0000313" key="16">
    <source>
        <dbReference type="EnsemblMetazoa" id="XP_019854012.1"/>
    </source>
</evidence>
<dbReference type="Pfam" id="PF00644">
    <property type="entry name" value="PARP"/>
    <property type="match status" value="1"/>
</dbReference>